<dbReference type="Proteomes" id="UP001162501">
    <property type="component" value="Chromosome 32"/>
</dbReference>
<accession>A0AC59ZP23</accession>
<protein>
    <submittedName>
        <fullName evidence="1">Uncharacterized protein</fullName>
    </submittedName>
</protein>
<dbReference type="EMBL" id="OX596116">
    <property type="protein sequence ID" value="CAN0479385.1"/>
    <property type="molecule type" value="Genomic_DNA"/>
</dbReference>
<gene>
    <name evidence="1" type="ORF">MRATA1EN22A_LOCUS20937</name>
</gene>
<sequence length="184" mass="20408">MTIMFGSKQNPYITKPSLTTVDTFMGTWKLVDSRNFDGYVKSLGVGFATKQAASMTKPTTVIEVNGDTIIIKTQSTSKNREVSFELGVNFNETTADDRKVKSIMMLGGGKLVHGLKCNGQETTRVQEIVDEKLILPLTHSSAPCNRTYEEEARPVHSFTDCSSASWLFMGSAPDCLIFLPWHFI</sequence>
<proteinExistence type="predicted"/>
<evidence type="ECO:0000313" key="1">
    <source>
        <dbReference type="EMBL" id="CAN0479385.1"/>
    </source>
</evidence>
<name>A0AC59ZP23_RANTA</name>
<reference evidence="1" key="1">
    <citation type="submission" date="2023-05" db="EMBL/GenBank/DDBJ databases">
        <authorList>
            <consortium name="ELIXIR-Norway"/>
        </authorList>
    </citation>
    <scope>NUCLEOTIDE SEQUENCE</scope>
</reference>
<organism evidence="1 2">
    <name type="scientific">Rangifer tarandus platyrhynchus</name>
    <name type="common">Svalbard reindeer</name>
    <dbReference type="NCBI Taxonomy" id="3082113"/>
    <lineage>
        <taxon>Eukaryota</taxon>
        <taxon>Metazoa</taxon>
        <taxon>Chordata</taxon>
        <taxon>Craniata</taxon>
        <taxon>Vertebrata</taxon>
        <taxon>Euteleostomi</taxon>
        <taxon>Mammalia</taxon>
        <taxon>Eutheria</taxon>
        <taxon>Laurasiatheria</taxon>
        <taxon>Artiodactyla</taxon>
        <taxon>Ruminantia</taxon>
        <taxon>Pecora</taxon>
        <taxon>Cervidae</taxon>
        <taxon>Odocoileinae</taxon>
        <taxon>Rangifer</taxon>
    </lineage>
</organism>
<reference evidence="1" key="2">
    <citation type="submission" date="2025-03" db="EMBL/GenBank/DDBJ databases">
        <authorList>
            <consortium name="ELIXIR-Norway"/>
            <consortium name="Elixir Norway"/>
        </authorList>
    </citation>
    <scope>NUCLEOTIDE SEQUENCE</scope>
</reference>
<evidence type="ECO:0000313" key="2">
    <source>
        <dbReference type="Proteomes" id="UP001162501"/>
    </source>
</evidence>